<feature type="transmembrane region" description="Helical" evidence="1">
    <location>
        <begin position="217"/>
        <end position="242"/>
    </location>
</feature>
<feature type="transmembrane region" description="Helical" evidence="1">
    <location>
        <begin position="128"/>
        <end position="151"/>
    </location>
</feature>
<feature type="transmembrane region" description="Helical" evidence="1">
    <location>
        <begin position="64"/>
        <end position="84"/>
    </location>
</feature>
<evidence type="ECO:0000313" key="2">
    <source>
        <dbReference type="Proteomes" id="UP000046392"/>
    </source>
</evidence>
<sequence length="263" mass="31352">MQKKCERHKNEKKILTCHPTVCDDDTPLQREQSTETLNRLRMVSQRLQQEVEQRYWSEMYGSRILFIMRFGSMILMILIIVLIITGKGSISLNNDEKETIFIWLSFEKWLSIQNEDLPKEFNDINIKWQYLCVFCILIILILQIYYTYLHLKKVEHCFRACKLIHFINCFMLFFLFFIEGLFSFCPWVETSFQNGRIVYEIPNDNFFKITSCSISGWFLAAQLLFATSLIMCFEFFIILNIGSTDVHRNDRRYVNIQIEGSTV</sequence>
<name>A0A0N5BI07_STREA</name>
<reference evidence="3" key="1">
    <citation type="submission" date="2017-02" db="UniProtKB">
        <authorList>
            <consortium name="WormBaseParasite"/>
        </authorList>
    </citation>
    <scope>IDENTIFICATION</scope>
</reference>
<feature type="transmembrane region" description="Helical" evidence="1">
    <location>
        <begin position="163"/>
        <end position="184"/>
    </location>
</feature>
<evidence type="ECO:0000256" key="1">
    <source>
        <dbReference type="SAM" id="Phobius"/>
    </source>
</evidence>
<protein>
    <submittedName>
        <fullName evidence="3">Transmembrane protein</fullName>
    </submittedName>
</protein>
<keyword evidence="1" id="KW-0812">Transmembrane</keyword>
<dbReference type="WBParaSite" id="SPAL_0000559200.1">
    <property type="protein sequence ID" value="SPAL_0000559200.1"/>
    <property type="gene ID" value="SPAL_0000559200"/>
</dbReference>
<dbReference type="Proteomes" id="UP000046392">
    <property type="component" value="Unplaced"/>
</dbReference>
<keyword evidence="2" id="KW-1185">Reference proteome</keyword>
<keyword evidence="1" id="KW-0472">Membrane</keyword>
<organism evidence="2 3">
    <name type="scientific">Strongyloides papillosus</name>
    <name type="common">Intestinal threadworm</name>
    <dbReference type="NCBI Taxonomy" id="174720"/>
    <lineage>
        <taxon>Eukaryota</taxon>
        <taxon>Metazoa</taxon>
        <taxon>Ecdysozoa</taxon>
        <taxon>Nematoda</taxon>
        <taxon>Chromadorea</taxon>
        <taxon>Rhabditida</taxon>
        <taxon>Tylenchina</taxon>
        <taxon>Panagrolaimomorpha</taxon>
        <taxon>Strongyloidoidea</taxon>
        <taxon>Strongyloididae</taxon>
        <taxon>Strongyloides</taxon>
    </lineage>
</organism>
<accession>A0A0N5BI07</accession>
<proteinExistence type="predicted"/>
<dbReference type="AlphaFoldDB" id="A0A0N5BI07"/>
<evidence type="ECO:0000313" key="3">
    <source>
        <dbReference type="WBParaSite" id="SPAL_0000559200.1"/>
    </source>
</evidence>
<keyword evidence="1" id="KW-1133">Transmembrane helix</keyword>